<evidence type="ECO:0000256" key="1">
    <source>
        <dbReference type="SAM" id="MobiDB-lite"/>
    </source>
</evidence>
<feature type="region of interest" description="Disordered" evidence="1">
    <location>
        <begin position="54"/>
        <end position="87"/>
    </location>
</feature>
<dbReference type="AlphaFoldDB" id="A0AA48RDW5"/>
<proteinExistence type="predicted"/>
<organism evidence="2">
    <name type="scientific">freshwater sediment metagenome</name>
    <dbReference type="NCBI Taxonomy" id="556182"/>
    <lineage>
        <taxon>unclassified sequences</taxon>
        <taxon>metagenomes</taxon>
        <taxon>ecological metagenomes</taxon>
    </lineage>
</organism>
<dbReference type="EMBL" id="OY288114">
    <property type="protein sequence ID" value="CAJ0876028.1"/>
    <property type="molecule type" value="Genomic_DNA"/>
</dbReference>
<evidence type="ECO:0000313" key="2">
    <source>
        <dbReference type="EMBL" id="CAJ0876028.1"/>
    </source>
</evidence>
<feature type="compositionally biased region" description="Low complexity" evidence="1">
    <location>
        <begin position="67"/>
        <end position="78"/>
    </location>
</feature>
<reference evidence="2" key="1">
    <citation type="submission" date="2023-07" db="EMBL/GenBank/DDBJ databases">
        <authorList>
            <person name="Pelsma A.J. K."/>
        </authorList>
    </citation>
    <scope>NUCLEOTIDE SEQUENCE</scope>
</reference>
<protein>
    <submittedName>
        <fullName evidence="2">Uncharacterized protein</fullName>
    </submittedName>
</protein>
<accession>A0AA48RDW5</accession>
<gene>
    <name evidence="2" type="ORF">AMST5_02748</name>
</gene>
<name>A0AA48RDW5_9ZZZZ</name>
<sequence>MDSTCSEEKMAQALETLGWRNVWDIYWVKTLDGRPVGLGFSTEDAYEIATKEARQRFHQPPPSAMNSAAVSESRVASACTSESDATR</sequence>